<feature type="domain" description="N-acetyltransferase" evidence="2">
    <location>
        <begin position="7"/>
        <end position="96"/>
    </location>
</feature>
<dbReference type="InterPro" id="IPR045057">
    <property type="entry name" value="Gcn5-rel_NAT"/>
</dbReference>
<dbReference type="InterPro" id="IPR031165">
    <property type="entry name" value="GNAT_YJDJ"/>
</dbReference>
<gene>
    <name evidence="3" type="ORF">FHX68_2061</name>
</gene>
<feature type="compositionally biased region" description="Basic and acidic residues" evidence="1">
    <location>
        <begin position="108"/>
        <end position="123"/>
    </location>
</feature>
<comment type="caution">
    <text evidence="3">The sequence shown here is derived from an EMBL/GenBank/DDBJ whole genome shotgun (WGS) entry which is preliminary data.</text>
</comment>
<dbReference type="SUPFAM" id="SSF55729">
    <property type="entry name" value="Acyl-CoA N-acyltransferases (Nat)"/>
    <property type="match status" value="1"/>
</dbReference>
<dbReference type="Gene3D" id="3.40.630.30">
    <property type="match status" value="1"/>
</dbReference>
<dbReference type="Proteomes" id="UP000319804">
    <property type="component" value="Unassembled WGS sequence"/>
</dbReference>
<dbReference type="RefSeq" id="WP_141381104.1">
    <property type="nucleotide sequence ID" value="NZ_BJNA01000048.1"/>
</dbReference>
<dbReference type="PANTHER" id="PTHR31435:SF10">
    <property type="entry name" value="BSR4717 PROTEIN"/>
    <property type="match status" value="1"/>
</dbReference>
<evidence type="ECO:0000256" key="1">
    <source>
        <dbReference type="SAM" id="MobiDB-lite"/>
    </source>
</evidence>
<organism evidence="3 4">
    <name type="scientific">Microbacterium lacticum</name>
    <dbReference type="NCBI Taxonomy" id="33885"/>
    <lineage>
        <taxon>Bacteria</taxon>
        <taxon>Bacillati</taxon>
        <taxon>Actinomycetota</taxon>
        <taxon>Actinomycetes</taxon>
        <taxon>Micrococcales</taxon>
        <taxon>Microbacteriaceae</taxon>
        <taxon>Microbacterium</taxon>
    </lineage>
</organism>
<dbReference type="InterPro" id="IPR016181">
    <property type="entry name" value="Acyl_CoA_acyltransferase"/>
</dbReference>
<accession>A0A4Y3USU5</accession>
<dbReference type="PANTHER" id="PTHR31435">
    <property type="entry name" value="PROTEIN NATD1"/>
    <property type="match status" value="1"/>
</dbReference>
<dbReference type="AlphaFoldDB" id="A0A4Y3USU5"/>
<proteinExistence type="predicted"/>
<evidence type="ECO:0000313" key="4">
    <source>
        <dbReference type="Proteomes" id="UP000319804"/>
    </source>
</evidence>
<evidence type="ECO:0000259" key="2">
    <source>
        <dbReference type="PROSITE" id="PS51729"/>
    </source>
</evidence>
<keyword evidence="4" id="KW-1185">Reference proteome</keyword>
<dbReference type="EMBL" id="VFPS01000003">
    <property type="protein sequence ID" value="TQM98040.1"/>
    <property type="molecule type" value="Genomic_DNA"/>
</dbReference>
<sequence>MSDVQVVRSDEKERYEITVDGGVAGYTEFVLASPGRVIYPHTEIDPAFGGRGLGTTLVGEAMADEARRGNTVIPVCPFVIKYLKSHDVPGLKIEWRPRDVEVAESAPTDEKQPGDEGVGDGRG</sequence>
<protein>
    <recommendedName>
        <fullName evidence="2">N-acetyltransferase domain-containing protein</fullName>
    </recommendedName>
</protein>
<reference evidence="3 4" key="1">
    <citation type="submission" date="2019-06" db="EMBL/GenBank/DDBJ databases">
        <title>Sequencing the genomes of 1000 actinobacteria strains.</title>
        <authorList>
            <person name="Klenk H.-P."/>
        </authorList>
    </citation>
    <scope>NUCLEOTIDE SEQUENCE [LARGE SCALE GENOMIC DNA]</scope>
    <source>
        <strain evidence="3 4">DSM 20427</strain>
    </source>
</reference>
<dbReference type="PROSITE" id="PS51729">
    <property type="entry name" value="GNAT_YJDJ"/>
    <property type="match status" value="1"/>
</dbReference>
<dbReference type="OrthoDB" id="5405911at2"/>
<evidence type="ECO:0000313" key="3">
    <source>
        <dbReference type="EMBL" id="TQM98040.1"/>
    </source>
</evidence>
<dbReference type="Pfam" id="PF14542">
    <property type="entry name" value="Acetyltransf_CG"/>
    <property type="match status" value="1"/>
</dbReference>
<name>A0A4Y3USU5_9MICO</name>
<feature type="region of interest" description="Disordered" evidence="1">
    <location>
        <begin position="101"/>
        <end position="123"/>
    </location>
</feature>